<feature type="transmembrane region" description="Helical" evidence="5">
    <location>
        <begin position="170"/>
        <end position="187"/>
    </location>
</feature>
<evidence type="ECO:0000256" key="4">
    <source>
        <dbReference type="ARBA" id="ARBA00023136"/>
    </source>
</evidence>
<keyword evidence="7" id="KW-1185">Reference proteome</keyword>
<dbReference type="GO" id="GO:0016765">
    <property type="term" value="F:transferase activity, transferring alkyl or aryl (other than methyl) groups"/>
    <property type="evidence" value="ECO:0007669"/>
    <property type="project" value="InterPro"/>
</dbReference>
<evidence type="ECO:0000313" key="6">
    <source>
        <dbReference type="EMBL" id="KAK2591113.1"/>
    </source>
</evidence>
<evidence type="ECO:0000256" key="5">
    <source>
        <dbReference type="SAM" id="Phobius"/>
    </source>
</evidence>
<evidence type="ECO:0000256" key="1">
    <source>
        <dbReference type="ARBA" id="ARBA00004141"/>
    </source>
</evidence>
<accession>A0AAJ0CDJ1</accession>
<gene>
    <name evidence="6" type="ORF">QQS21_011201</name>
</gene>
<dbReference type="PANTHER" id="PTHR42723:SF1">
    <property type="entry name" value="CHLOROPHYLL SYNTHASE, CHLOROPLASTIC"/>
    <property type="match status" value="1"/>
</dbReference>
<dbReference type="EMBL" id="JASWJB010000363">
    <property type="protein sequence ID" value="KAK2591113.1"/>
    <property type="molecule type" value="Genomic_DNA"/>
</dbReference>
<keyword evidence="3 5" id="KW-1133">Transmembrane helix</keyword>
<feature type="transmembrane region" description="Helical" evidence="5">
    <location>
        <begin position="12"/>
        <end position="34"/>
    </location>
</feature>
<protein>
    <recommendedName>
        <fullName evidence="8">UbiA prenyltransferase</fullName>
    </recommendedName>
</protein>
<evidence type="ECO:0000256" key="2">
    <source>
        <dbReference type="ARBA" id="ARBA00022692"/>
    </source>
</evidence>
<comment type="subcellular location">
    <subcellularLocation>
        <location evidence="1">Membrane</location>
        <topology evidence="1">Multi-pass membrane protein</topology>
    </subcellularLocation>
</comment>
<proteinExistence type="predicted"/>
<dbReference type="GO" id="GO:0016020">
    <property type="term" value="C:membrane"/>
    <property type="evidence" value="ECO:0007669"/>
    <property type="project" value="UniProtKB-SubCell"/>
</dbReference>
<organism evidence="6 7">
    <name type="scientific">Conoideocrella luteorostrata</name>
    <dbReference type="NCBI Taxonomy" id="1105319"/>
    <lineage>
        <taxon>Eukaryota</taxon>
        <taxon>Fungi</taxon>
        <taxon>Dikarya</taxon>
        <taxon>Ascomycota</taxon>
        <taxon>Pezizomycotina</taxon>
        <taxon>Sordariomycetes</taxon>
        <taxon>Hypocreomycetidae</taxon>
        <taxon>Hypocreales</taxon>
        <taxon>Clavicipitaceae</taxon>
        <taxon>Conoideocrella</taxon>
    </lineage>
</organism>
<evidence type="ECO:0000313" key="7">
    <source>
        <dbReference type="Proteomes" id="UP001251528"/>
    </source>
</evidence>
<feature type="transmembrane region" description="Helical" evidence="5">
    <location>
        <begin position="237"/>
        <end position="259"/>
    </location>
</feature>
<dbReference type="CDD" id="cd13965">
    <property type="entry name" value="PT_UbiA_3"/>
    <property type="match status" value="1"/>
</dbReference>
<evidence type="ECO:0008006" key="8">
    <source>
        <dbReference type="Google" id="ProtNLM"/>
    </source>
</evidence>
<dbReference type="AlphaFoldDB" id="A0AAJ0CDJ1"/>
<feature type="transmembrane region" description="Helical" evidence="5">
    <location>
        <begin position="141"/>
        <end position="164"/>
    </location>
</feature>
<keyword evidence="4 5" id="KW-0472">Membrane</keyword>
<dbReference type="Proteomes" id="UP001251528">
    <property type="component" value="Unassembled WGS sequence"/>
</dbReference>
<feature type="transmembrane region" description="Helical" evidence="5">
    <location>
        <begin position="46"/>
        <end position="68"/>
    </location>
</feature>
<dbReference type="Pfam" id="PF01040">
    <property type="entry name" value="UbiA"/>
    <property type="match status" value="1"/>
</dbReference>
<reference evidence="6" key="1">
    <citation type="submission" date="2023-06" db="EMBL/GenBank/DDBJ databases">
        <title>Conoideocrella luteorostrata (Hypocreales: Clavicipitaceae), a potential biocontrol fungus for elongate hemlock scale in United States Christmas tree production areas.</title>
        <authorList>
            <person name="Barrett H."/>
            <person name="Lovett B."/>
            <person name="Macias A.M."/>
            <person name="Stajich J.E."/>
            <person name="Kasson M.T."/>
        </authorList>
    </citation>
    <scope>NUCLEOTIDE SEQUENCE</scope>
    <source>
        <strain evidence="6">ARSEF 14590</strain>
    </source>
</reference>
<evidence type="ECO:0000256" key="3">
    <source>
        <dbReference type="ARBA" id="ARBA00022989"/>
    </source>
</evidence>
<keyword evidence="2 5" id="KW-0812">Transmembrane</keyword>
<feature type="transmembrane region" description="Helical" evidence="5">
    <location>
        <begin position="271"/>
        <end position="291"/>
    </location>
</feature>
<dbReference type="PANTHER" id="PTHR42723">
    <property type="entry name" value="CHLOROPHYLL SYNTHASE"/>
    <property type="match status" value="1"/>
</dbReference>
<dbReference type="InterPro" id="IPR000537">
    <property type="entry name" value="UbiA_prenyltransferase"/>
</dbReference>
<dbReference type="InterPro" id="IPR050475">
    <property type="entry name" value="Prenyltransferase_related"/>
</dbReference>
<sequence length="292" mass="32982">MQLIWEFIESDFITFAIPNTAFGIFSALAAPVLVETSTKFTPSAKMLVQRVPFVLGYNVANLLVFNLANQRATQSVTEDRINKPWRPIPQGKINTDQTRRMMLVVIPVTLAMNYALNVWHQGVLIHILSWLYNDLQGGDELFIREIIIAVAYGLFNGGSLAVAIGQESSLNSLGFTWIIITSGVILTTMQIQDLKDQEGDKSRDRKTIAIVFGEQFSRMSTALFVCVWTLLCSYFWAVGPVAFTFIASPGSVVILRLFLCSSHNHARTWRWWCFWHASLYMLPTFVVLGNFQ</sequence>
<name>A0AAJ0CDJ1_9HYPO</name>
<feature type="transmembrane region" description="Helical" evidence="5">
    <location>
        <begin position="101"/>
        <end position="120"/>
    </location>
</feature>
<comment type="caution">
    <text evidence="6">The sequence shown here is derived from an EMBL/GenBank/DDBJ whole genome shotgun (WGS) entry which is preliminary data.</text>
</comment>